<evidence type="ECO:0000313" key="2">
    <source>
        <dbReference type="Proteomes" id="UP000249661"/>
    </source>
</evidence>
<gene>
    <name evidence="1" type="ORF">BO66DRAFT_467552</name>
</gene>
<evidence type="ECO:0000313" key="1">
    <source>
        <dbReference type="EMBL" id="RAH74900.1"/>
    </source>
</evidence>
<dbReference type="EMBL" id="KZ824934">
    <property type="protein sequence ID" value="RAH74900.1"/>
    <property type="molecule type" value="Genomic_DNA"/>
</dbReference>
<name>A0ACD1HMR6_9EURO</name>
<accession>A0ACD1HMR6</accession>
<sequence>MAALSTSSKYVFETLKSNPVVTGLCATAIIGLVWAVNDFREWKAFGTGGTPPTWAGYMRMSKLRARRALTKNNRHHNLRDPAPLQKTGPSYLPTGTLPLRSGPRPRMMPRTLPQRQYPEPIDPSVQARLRALVRDLATAHPELFDLMPSHTEGRTTDGLYARRNLPTLNPLAGDRILSYEIAHMHPAENSLHVWLSDVDAREVIEKGWGQRFPLPAVPQGWVMVYAPRDEGEMDIVEGVVRAAARWVTGVMV</sequence>
<protein>
    <submittedName>
        <fullName evidence="1">Uncharacterized protein</fullName>
    </submittedName>
</protein>
<keyword evidence="2" id="KW-1185">Reference proteome</keyword>
<proteinExistence type="predicted"/>
<reference evidence="1" key="1">
    <citation type="submission" date="2018-02" db="EMBL/GenBank/DDBJ databases">
        <title>The genomes of Aspergillus section Nigri reveals drivers in fungal speciation.</title>
        <authorList>
            <consortium name="DOE Joint Genome Institute"/>
            <person name="Vesth T.C."/>
            <person name="Nybo J."/>
            <person name="Theobald S."/>
            <person name="Brandl J."/>
            <person name="Frisvad J.C."/>
            <person name="Nielsen K.F."/>
            <person name="Lyhne E.K."/>
            <person name="Kogle M.E."/>
            <person name="Kuo A."/>
            <person name="Riley R."/>
            <person name="Clum A."/>
            <person name="Nolan M."/>
            <person name="Lipzen A."/>
            <person name="Salamov A."/>
            <person name="Henrissat B."/>
            <person name="Wiebenga A."/>
            <person name="De vries R.P."/>
            <person name="Grigoriev I.V."/>
            <person name="Mortensen U.H."/>
            <person name="Andersen M.R."/>
            <person name="Baker S.E."/>
        </authorList>
    </citation>
    <scope>NUCLEOTIDE SEQUENCE</scope>
    <source>
        <strain evidence="1">CBS 121060</strain>
    </source>
</reference>
<dbReference type="Proteomes" id="UP000249661">
    <property type="component" value="Unassembled WGS sequence"/>
</dbReference>
<organism evidence="1 2">
    <name type="scientific">Aspergillus aculeatinus CBS 121060</name>
    <dbReference type="NCBI Taxonomy" id="1448322"/>
    <lineage>
        <taxon>Eukaryota</taxon>
        <taxon>Fungi</taxon>
        <taxon>Dikarya</taxon>
        <taxon>Ascomycota</taxon>
        <taxon>Pezizomycotina</taxon>
        <taxon>Eurotiomycetes</taxon>
        <taxon>Eurotiomycetidae</taxon>
        <taxon>Eurotiales</taxon>
        <taxon>Aspergillaceae</taxon>
        <taxon>Aspergillus</taxon>
        <taxon>Aspergillus subgen. Circumdati</taxon>
    </lineage>
</organism>